<evidence type="ECO:0000313" key="3">
    <source>
        <dbReference type="Proteomes" id="UP001610563"/>
    </source>
</evidence>
<accession>A0ABR4G085</accession>
<dbReference type="EMBL" id="JBFTWV010000072">
    <property type="protein sequence ID" value="KAL2788891.1"/>
    <property type="molecule type" value="Genomic_DNA"/>
</dbReference>
<name>A0ABR4G085_9EURO</name>
<gene>
    <name evidence="2" type="ORF">BJX66DRAFT_339825</name>
</gene>
<comment type="caution">
    <text evidence="2">The sequence shown here is derived from an EMBL/GenBank/DDBJ whole genome shotgun (WGS) entry which is preliminary data.</text>
</comment>
<feature type="region of interest" description="Disordered" evidence="1">
    <location>
        <begin position="142"/>
        <end position="182"/>
    </location>
</feature>
<sequence>MRARDDPVISSADMLLLEHWNHDSTLTDDEQRENIFADFVVLDVEGQQRYRQLKTQRDRVRRLTERFTHSDFVSWLRTSYEPSPSAEAAFSAIASVLQDKFGENTILDDPRLYDFGDDWQRIFLRAPQLLSVEQSVEEYNEALEEALHPESESESESDTSDADACADPNADGESESESGPDYAPYHWAMVTGRIHIIDRITLASASECQGPDSGKLFIVWYDACGRVVRSYRETVNNAADITAVDNAILDDNPCWLNGEIGENYC</sequence>
<feature type="compositionally biased region" description="Acidic residues" evidence="1">
    <location>
        <begin position="152"/>
        <end position="161"/>
    </location>
</feature>
<proteinExistence type="predicted"/>
<evidence type="ECO:0000313" key="2">
    <source>
        <dbReference type="EMBL" id="KAL2788891.1"/>
    </source>
</evidence>
<keyword evidence="3" id="KW-1185">Reference proteome</keyword>
<organism evidence="2 3">
    <name type="scientific">Aspergillus keveii</name>
    <dbReference type="NCBI Taxonomy" id="714993"/>
    <lineage>
        <taxon>Eukaryota</taxon>
        <taxon>Fungi</taxon>
        <taxon>Dikarya</taxon>
        <taxon>Ascomycota</taxon>
        <taxon>Pezizomycotina</taxon>
        <taxon>Eurotiomycetes</taxon>
        <taxon>Eurotiomycetidae</taxon>
        <taxon>Eurotiales</taxon>
        <taxon>Aspergillaceae</taxon>
        <taxon>Aspergillus</taxon>
        <taxon>Aspergillus subgen. Nidulantes</taxon>
    </lineage>
</organism>
<dbReference type="Proteomes" id="UP001610563">
    <property type="component" value="Unassembled WGS sequence"/>
</dbReference>
<reference evidence="2 3" key="1">
    <citation type="submission" date="2024-07" db="EMBL/GenBank/DDBJ databases">
        <title>Section-level genome sequencing and comparative genomics of Aspergillus sections Usti and Cavernicolus.</title>
        <authorList>
            <consortium name="Lawrence Berkeley National Laboratory"/>
            <person name="Nybo J.L."/>
            <person name="Vesth T.C."/>
            <person name="Theobald S."/>
            <person name="Frisvad J.C."/>
            <person name="Larsen T.O."/>
            <person name="Kjaerboelling I."/>
            <person name="Rothschild-Mancinelli K."/>
            <person name="Lyhne E.K."/>
            <person name="Kogle M.E."/>
            <person name="Barry K."/>
            <person name="Clum A."/>
            <person name="Na H."/>
            <person name="Ledsgaard L."/>
            <person name="Lin J."/>
            <person name="Lipzen A."/>
            <person name="Kuo A."/>
            <person name="Riley R."/>
            <person name="Mondo S."/>
            <person name="Labutti K."/>
            <person name="Haridas S."/>
            <person name="Pangalinan J."/>
            <person name="Salamov A.A."/>
            <person name="Simmons B.A."/>
            <person name="Magnuson J.K."/>
            <person name="Chen J."/>
            <person name="Drula E."/>
            <person name="Henrissat B."/>
            <person name="Wiebenga A."/>
            <person name="Lubbers R.J."/>
            <person name="Gomes A.C."/>
            <person name="Makela M.R."/>
            <person name="Stajich J."/>
            <person name="Grigoriev I.V."/>
            <person name="Mortensen U.H."/>
            <person name="De Vries R.P."/>
            <person name="Baker S.E."/>
            <person name="Andersen M.R."/>
        </authorList>
    </citation>
    <scope>NUCLEOTIDE SEQUENCE [LARGE SCALE GENOMIC DNA]</scope>
    <source>
        <strain evidence="2 3">CBS 209.92</strain>
    </source>
</reference>
<evidence type="ECO:0000256" key="1">
    <source>
        <dbReference type="SAM" id="MobiDB-lite"/>
    </source>
</evidence>
<protein>
    <submittedName>
        <fullName evidence="2">Uncharacterized protein</fullName>
    </submittedName>
</protein>